<dbReference type="Proteomes" id="UP000198916">
    <property type="component" value="Unassembled WGS sequence"/>
</dbReference>
<accession>A0A1H7R0D5</accession>
<protein>
    <submittedName>
        <fullName evidence="1">Uncharacterized protein</fullName>
    </submittedName>
</protein>
<reference evidence="2" key="1">
    <citation type="submission" date="2016-10" db="EMBL/GenBank/DDBJ databases">
        <authorList>
            <person name="Varghese N."/>
            <person name="Submissions S."/>
        </authorList>
    </citation>
    <scope>NUCLEOTIDE SEQUENCE [LARGE SCALE GENOMIC DNA]</scope>
    <source>
        <strain evidence="2">Jip14</strain>
    </source>
</reference>
<proteinExistence type="predicted"/>
<organism evidence="1 2">
    <name type="scientific">Parapedobacter koreensis</name>
    <dbReference type="NCBI Taxonomy" id="332977"/>
    <lineage>
        <taxon>Bacteria</taxon>
        <taxon>Pseudomonadati</taxon>
        <taxon>Bacteroidota</taxon>
        <taxon>Sphingobacteriia</taxon>
        <taxon>Sphingobacteriales</taxon>
        <taxon>Sphingobacteriaceae</taxon>
        <taxon>Parapedobacter</taxon>
    </lineage>
</organism>
<name>A0A1H7R0D5_9SPHI</name>
<sequence length="61" mass="6865">MRLVVKRLIDYGFFNESKSLTDTAKHLYIDSKEEETVLKEVLGDAAKGGALKENAQEYTEA</sequence>
<dbReference type="AlphaFoldDB" id="A0A1H7R0D5"/>
<evidence type="ECO:0000313" key="1">
    <source>
        <dbReference type="EMBL" id="SEL53384.1"/>
    </source>
</evidence>
<dbReference type="STRING" id="332977.SAMN05421740_106192"/>
<gene>
    <name evidence="1" type="ORF">SAMN05421740_106192</name>
</gene>
<keyword evidence="2" id="KW-1185">Reference proteome</keyword>
<evidence type="ECO:0000313" key="2">
    <source>
        <dbReference type="Proteomes" id="UP000198916"/>
    </source>
</evidence>
<dbReference type="EMBL" id="FNZR01000006">
    <property type="protein sequence ID" value="SEL53384.1"/>
    <property type="molecule type" value="Genomic_DNA"/>
</dbReference>